<organism evidence="1 2">
    <name type="scientific">Musa troglodytarum</name>
    <name type="common">fe'i banana</name>
    <dbReference type="NCBI Taxonomy" id="320322"/>
    <lineage>
        <taxon>Eukaryota</taxon>
        <taxon>Viridiplantae</taxon>
        <taxon>Streptophyta</taxon>
        <taxon>Embryophyta</taxon>
        <taxon>Tracheophyta</taxon>
        <taxon>Spermatophyta</taxon>
        <taxon>Magnoliopsida</taxon>
        <taxon>Liliopsida</taxon>
        <taxon>Zingiberales</taxon>
        <taxon>Musaceae</taxon>
        <taxon>Musa</taxon>
    </lineage>
</organism>
<dbReference type="Proteomes" id="UP001055439">
    <property type="component" value="Chromosome 3"/>
</dbReference>
<accession>A0A9E7JTI8</accession>
<name>A0A9E7JTI8_9LILI</name>
<gene>
    <name evidence="1" type="ORF">MUK42_32671</name>
</gene>
<evidence type="ECO:0000313" key="2">
    <source>
        <dbReference type="Proteomes" id="UP001055439"/>
    </source>
</evidence>
<proteinExistence type="predicted"/>
<keyword evidence="2" id="KW-1185">Reference proteome</keyword>
<protein>
    <submittedName>
        <fullName evidence="1">Uncharacterized protein</fullName>
    </submittedName>
</protein>
<sequence>MGTSPVARNLISGAGEGARTIGEWGSGEILVIERIEEKAVTGKGWSASQEMRRRKSSGAEKERKFRFLRGLPSLCPLEEDEEPPECAGGRKGCLFRIYEGFDLRTVIACSFRLFEAE</sequence>
<dbReference type="AlphaFoldDB" id="A0A9E7JTI8"/>
<dbReference type="EMBL" id="CP097505">
    <property type="protein sequence ID" value="URD92054.1"/>
    <property type="molecule type" value="Genomic_DNA"/>
</dbReference>
<evidence type="ECO:0000313" key="1">
    <source>
        <dbReference type="EMBL" id="URD92054.1"/>
    </source>
</evidence>
<reference evidence="1" key="1">
    <citation type="submission" date="2022-05" db="EMBL/GenBank/DDBJ databases">
        <title>The Musa troglodytarum L. genome provides insights into the mechanism of non-climacteric behaviour and enrichment of carotenoids.</title>
        <authorList>
            <person name="Wang J."/>
        </authorList>
    </citation>
    <scope>NUCLEOTIDE SEQUENCE</scope>
    <source>
        <tissue evidence="1">Leaf</tissue>
    </source>
</reference>